<comment type="caution">
    <text evidence="2">The sequence shown here is derived from an EMBL/GenBank/DDBJ whole genome shotgun (WGS) entry which is preliminary data.</text>
</comment>
<proteinExistence type="predicted"/>
<feature type="non-terminal residue" evidence="2">
    <location>
        <position position="98"/>
    </location>
</feature>
<accession>A0A7J6BBG3</accession>
<protein>
    <submittedName>
        <fullName evidence="2">Uncharacterized protein</fullName>
    </submittedName>
</protein>
<feature type="signal peptide" evidence="1">
    <location>
        <begin position="1"/>
        <end position="19"/>
    </location>
</feature>
<evidence type="ECO:0000313" key="2">
    <source>
        <dbReference type="EMBL" id="KAF4092385.1"/>
    </source>
</evidence>
<dbReference type="Proteomes" id="UP000593565">
    <property type="component" value="Unassembled WGS sequence"/>
</dbReference>
<evidence type="ECO:0000256" key="1">
    <source>
        <dbReference type="SAM" id="SignalP"/>
    </source>
</evidence>
<feature type="chain" id="PRO_5029913324" evidence="1">
    <location>
        <begin position="20"/>
        <end position="98"/>
    </location>
</feature>
<sequence>MRTQVIFGILLIFTQAAMGLLFQDPVVCRFNESSQCYVALGQQLHLQLPLEDGFDLKIKDKNSTTRLILKYRKHQSTPPKIRSPRWQFVKHDKTMILT</sequence>
<evidence type="ECO:0000313" key="3">
    <source>
        <dbReference type="Proteomes" id="UP000593565"/>
    </source>
</evidence>
<dbReference type="EMBL" id="JAAGNN010000002">
    <property type="protein sequence ID" value="KAF4092385.1"/>
    <property type="molecule type" value="Genomic_DNA"/>
</dbReference>
<dbReference type="AlphaFoldDB" id="A0A7J6BBG3"/>
<name>A0A7J6BBG3_AMEME</name>
<keyword evidence="1" id="KW-0732">Signal</keyword>
<keyword evidence="3" id="KW-1185">Reference proteome</keyword>
<organism evidence="2 3">
    <name type="scientific">Ameiurus melas</name>
    <name type="common">Black bullhead</name>
    <name type="synonym">Silurus melas</name>
    <dbReference type="NCBI Taxonomy" id="219545"/>
    <lineage>
        <taxon>Eukaryota</taxon>
        <taxon>Metazoa</taxon>
        <taxon>Chordata</taxon>
        <taxon>Craniata</taxon>
        <taxon>Vertebrata</taxon>
        <taxon>Euteleostomi</taxon>
        <taxon>Actinopterygii</taxon>
        <taxon>Neopterygii</taxon>
        <taxon>Teleostei</taxon>
        <taxon>Ostariophysi</taxon>
        <taxon>Siluriformes</taxon>
        <taxon>Ictaluridae</taxon>
        <taxon>Ameiurus</taxon>
    </lineage>
</organism>
<gene>
    <name evidence="2" type="ORF">AMELA_G00020460</name>
</gene>
<reference evidence="2 3" key="1">
    <citation type="submission" date="2020-02" db="EMBL/GenBank/DDBJ databases">
        <title>A chromosome-scale genome assembly of the black bullhead catfish (Ameiurus melas).</title>
        <authorList>
            <person name="Wen M."/>
            <person name="Zham M."/>
            <person name="Cabau C."/>
            <person name="Klopp C."/>
            <person name="Donnadieu C."/>
            <person name="Roques C."/>
            <person name="Bouchez O."/>
            <person name="Lampietro C."/>
            <person name="Jouanno E."/>
            <person name="Herpin A."/>
            <person name="Louis A."/>
            <person name="Berthelot C."/>
            <person name="Parey E."/>
            <person name="Roest-Crollius H."/>
            <person name="Braasch I."/>
            <person name="Postlethwait J."/>
            <person name="Robinson-Rechavi M."/>
            <person name="Echchiki A."/>
            <person name="Begum T."/>
            <person name="Montfort J."/>
            <person name="Schartl M."/>
            <person name="Bobe J."/>
            <person name="Guiguen Y."/>
        </authorList>
    </citation>
    <scope>NUCLEOTIDE SEQUENCE [LARGE SCALE GENOMIC DNA]</scope>
    <source>
        <strain evidence="2">M_S1</strain>
        <tissue evidence="2">Blood</tissue>
    </source>
</reference>